<evidence type="ECO:0000256" key="13">
    <source>
        <dbReference type="ARBA" id="ARBA00023306"/>
    </source>
</evidence>
<feature type="transmembrane region" description="Helical" evidence="17">
    <location>
        <begin position="56"/>
        <end position="74"/>
    </location>
</feature>
<keyword evidence="13 17" id="KW-0131">Cell cycle</keyword>
<feature type="transmembrane region" description="Helical" evidence="17">
    <location>
        <begin position="86"/>
        <end position="105"/>
    </location>
</feature>
<dbReference type="Pfam" id="PF01098">
    <property type="entry name" value="FTSW_RODA_SPOVE"/>
    <property type="match status" value="1"/>
</dbReference>
<name>A0A369CH79_9GAMM</name>
<dbReference type="GO" id="GO:0008955">
    <property type="term" value="F:peptidoglycan glycosyltransferase activity"/>
    <property type="evidence" value="ECO:0007669"/>
    <property type="project" value="UniProtKB-UniRule"/>
</dbReference>
<evidence type="ECO:0000256" key="14">
    <source>
        <dbReference type="ARBA" id="ARBA00023316"/>
    </source>
</evidence>
<comment type="pathway">
    <text evidence="2 17">Cell wall biogenesis; peptidoglycan biosynthesis.</text>
</comment>
<reference evidence="18 19" key="1">
    <citation type="submission" date="2018-07" db="EMBL/GenBank/DDBJ databases">
        <title>Genomic Encyclopedia of Type Strains, Phase IV (KMG-IV): sequencing the most valuable type-strain genomes for metagenomic binning, comparative biology and taxonomic classification.</title>
        <authorList>
            <person name="Goeker M."/>
        </authorList>
    </citation>
    <scope>NUCLEOTIDE SEQUENCE [LARGE SCALE GENOMIC DNA]</scope>
    <source>
        <strain evidence="18 19">DSM 26407</strain>
    </source>
</reference>
<keyword evidence="5 17" id="KW-0132">Cell division</keyword>
<evidence type="ECO:0000256" key="7">
    <source>
        <dbReference type="ARBA" id="ARBA00022679"/>
    </source>
</evidence>
<dbReference type="EC" id="2.4.99.28" evidence="17"/>
<feature type="transmembrane region" description="Helical" evidence="17">
    <location>
        <begin position="350"/>
        <end position="371"/>
    </location>
</feature>
<keyword evidence="11 17" id="KW-1133">Transmembrane helix</keyword>
<dbReference type="GO" id="GO:0043093">
    <property type="term" value="P:FtsZ-dependent cytokinesis"/>
    <property type="evidence" value="ECO:0007669"/>
    <property type="project" value="UniProtKB-UniRule"/>
</dbReference>
<keyword evidence="9 17" id="KW-0133">Cell shape</keyword>
<comment type="caution">
    <text evidence="18">The sequence shown here is derived from an EMBL/GenBank/DDBJ whole genome shotgun (WGS) entry which is preliminary data.</text>
</comment>
<comment type="catalytic activity">
    <reaction evidence="16 17">
        <text>[GlcNAc-(1-&gt;4)-Mur2Ac(oyl-L-Ala-gamma-D-Glu-L-Lys-D-Ala-D-Ala)](n)-di-trans,octa-cis-undecaprenyl diphosphate + beta-D-GlcNAc-(1-&gt;4)-Mur2Ac(oyl-L-Ala-gamma-D-Glu-L-Lys-D-Ala-D-Ala)-di-trans,octa-cis-undecaprenyl diphosphate = [GlcNAc-(1-&gt;4)-Mur2Ac(oyl-L-Ala-gamma-D-Glu-L-Lys-D-Ala-D-Ala)](n+1)-di-trans,octa-cis-undecaprenyl diphosphate + di-trans,octa-cis-undecaprenyl diphosphate + H(+)</text>
        <dbReference type="Rhea" id="RHEA:23708"/>
        <dbReference type="Rhea" id="RHEA-COMP:9602"/>
        <dbReference type="Rhea" id="RHEA-COMP:9603"/>
        <dbReference type="ChEBI" id="CHEBI:15378"/>
        <dbReference type="ChEBI" id="CHEBI:58405"/>
        <dbReference type="ChEBI" id="CHEBI:60033"/>
        <dbReference type="ChEBI" id="CHEBI:78435"/>
        <dbReference type="EC" id="2.4.99.28"/>
    </reaction>
</comment>
<feature type="transmembrane region" description="Helical" evidence="17">
    <location>
        <begin position="283"/>
        <end position="304"/>
    </location>
</feature>
<dbReference type="GO" id="GO:0009252">
    <property type="term" value="P:peptidoglycan biosynthetic process"/>
    <property type="evidence" value="ECO:0007669"/>
    <property type="project" value="UniProtKB-UniRule"/>
</dbReference>
<evidence type="ECO:0000256" key="4">
    <source>
        <dbReference type="ARBA" id="ARBA00022519"/>
    </source>
</evidence>
<evidence type="ECO:0000256" key="6">
    <source>
        <dbReference type="ARBA" id="ARBA00022676"/>
    </source>
</evidence>
<dbReference type="NCBIfam" id="TIGR02614">
    <property type="entry name" value="ftsW"/>
    <property type="match status" value="1"/>
</dbReference>
<dbReference type="InterPro" id="IPR001182">
    <property type="entry name" value="FtsW/RodA"/>
</dbReference>
<comment type="function">
    <text evidence="17">Peptidoglycan polymerase that is essential for cell division.</text>
</comment>
<organism evidence="18 19">
    <name type="scientific">Thioalbus denitrificans</name>
    <dbReference type="NCBI Taxonomy" id="547122"/>
    <lineage>
        <taxon>Bacteria</taxon>
        <taxon>Pseudomonadati</taxon>
        <taxon>Pseudomonadota</taxon>
        <taxon>Gammaproteobacteria</taxon>
        <taxon>Chromatiales</taxon>
        <taxon>Ectothiorhodospiraceae</taxon>
        <taxon>Thioalbus</taxon>
    </lineage>
</organism>
<evidence type="ECO:0000256" key="16">
    <source>
        <dbReference type="ARBA" id="ARBA00049902"/>
    </source>
</evidence>
<evidence type="ECO:0000256" key="17">
    <source>
        <dbReference type="HAMAP-Rule" id="MF_00913"/>
    </source>
</evidence>
<dbReference type="AlphaFoldDB" id="A0A369CH79"/>
<dbReference type="GO" id="GO:0071555">
    <property type="term" value="P:cell wall organization"/>
    <property type="evidence" value="ECO:0007669"/>
    <property type="project" value="UniProtKB-KW"/>
</dbReference>
<proteinExistence type="inferred from homology"/>
<evidence type="ECO:0000256" key="2">
    <source>
        <dbReference type="ARBA" id="ARBA00004752"/>
    </source>
</evidence>
<dbReference type="GO" id="GO:0008360">
    <property type="term" value="P:regulation of cell shape"/>
    <property type="evidence" value="ECO:0007669"/>
    <property type="project" value="UniProtKB-KW"/>
</dbReference>
<keyword evidence="14 17" id="KW-0961">Cell wall biogenesis/degradation</keyword>
<keyword evidence="3 17" id="KW-1003">Cell membrane</keyword>
<dbReference type="Proteomes" id="UP000252707">
    <property type="component" value="Unassembled WGS sequence"/>
</dbReference>
<evidence type="ECO:0000256" key="5">
    <source>
        <dbReference type="ARBA" id="ARBA00022618"/>
    </source>
</evidence>
<evidence type="ECO:0000256" key="10">
    <source>
        <dbReference type="ARBA" id="ARBA00022984"/>
    </source>
</evidence>
<feature type="transmembrane region" description="Helical" evidence="17">
    <location>
        <begin position="20"/>
        <end position="44"/>
    </location>
</feature>
<keyword evidence="12 17" id="KW-0472">Membrane</keyword>
<keyword evidence="10 17" id="KW-0573">Peptidoglycan synthesis</keyword>
<dbReference type="GO" id="GO:0015648">
    <property type="term" value="F:lipid-linked peptidoglycan transporter activity"/>
    <property type="evidence" value="ECO:0007669"/>
    <property type="project" value="TreeGrafter"/>
</dbReference>
<feature type="transmembrane region" description="Helical" evidence="17">
    <location>
        <begin position="153"/>
        <end position="170"/>
    </location>
</feature>
<dbReference type="InterPro" id="IPR013437">
    <property type="entry name" value="FtsW"/>
</dbReference>
<dbReference type="GO" id="GO:0032153">
    <property type="term" value="C:cell division site"/>
    <property type="evidence" value="ECO:0007669"/>
    <property type="project" value="UniProtKB-UniRule"/>
</dbReference>
<keyword evidence="19" id="KW-1185">Reference proteome</keyword>
<accession>A0A369CH79</accession>
<feature type="transmembrane region" description="Helical" evidence="17">
    <location>
        <begin position="316"/>
        <end position="338"/>
    </location>
</feature>
<comment type="similarity">
    <text evidence="15 17">Belongs to the SEDS family. FtsW subfamily.</text>
</comment>
<evidence type="ECO:0000256" key="8">
    <source>
        <dbReference type="ARBA" id="ARBA00022692"/>
    </source>
</evidence>
<keyword evidence="4 17" id="KW-0997">Cell inner membrane</keyword>
<dbReference type="HAMAP" id="MF_00913">
    <property type="entry name" value="PGT_FtsW_proteobact"/>
    <property type="match status" value="1"/>
</dbReference>
<feature type="transmembrane region" description="Helical" evidence="17">
    <location>
        <begin position="200"/>
        <end position="220"/>
    </location>
</feature>
<dbReference type="OrthoDB" id="9768187at2"/>
<keyword evidence="8 17" id="KW-0812">Transmembrane</keyword>
<evidence type="ECO:0000256" key="11">
    <source>
        <dbReference type="ARBA" id="ARBA00022989"/>
    </source>
</evidence>
<dbReference type="PANTHER" id="PTHR30474">
    <property type="entry name" value="CELL CYCLE PROTEIN"/>
    <property type="match status" value="1"/>
</dbReference>
<evidence type="ECO:0000256" key="15">
    <source>
        <dbReference type="ARBA" id="ARBA00038053"/>
    </source>
</evidence>
<protein>
    <recommendedName>
        <fullName evidence="17">Probable peptidoglycan glycosyltransferase FtsW</fullName>
        <shortName evidence="17">PGT</shortName>
        <ecNumber evidence="17">2.4.99.28</ecNumber>
    </recommendedName>
    <alternativeName>
        <fullName evidence="17">Cell division protein FtsW</fullName>
    </alternativeName>
    <alternativeName>
        <fullName evidence="17">Cell wall polymerase</fullName>
    </alternativeName>
    <alternativeName>
        <fullName evidence="17">Peptidoglycan polymerase</fullName>
        <shortName evidence="17">PG polymerase</shortName>
    </alternativeName>
</protein>
<evidence type="ECO:0000256" key="12">
    <source>
        <dbReference type="ARBA" id="ARBA00023136"/>
    </source>
</evidence>
<dbReference type="PANTHER" id="PTHR30474:SF2">
    <property type="entry name" value="PEPTIDOGLYCAN GLYCOSYLTRANSFERASE FTSW-RELATED"/>
    <property type="match status" value="1"/>
</dbReference>
<keyword evidence="6 17" id="KW-0328">Glycosyltransferase</keyword>
<keyword evidence="7 17" id="KW-0808">Transferase</keyword>
<evidence type="ECO:0000256" key="3">
    <source>
        <dbReference type="ARBA" id="ARBA00022475"/>
    </source>
</evidence>
<evidence type="ECO:0000256" key="1">
    <source>
        <dbReference type="ARBA" id="ARBA00004651"/>
    </source>
</evidence>
<dbReference type="GO" id="GO:0005886">
    <property type="term" value="C:plasma membrane"/>
    <property type="evidence" value="ECO:0007669"/>
    <property type="project" value="UniProtKB-SubCell"/>
</dbReference>
<evidence type="ECO:0000313" key="18">
    <source>
        <dbReference type="EMBL" id="RCX33432.1"/>
    </source>
</evidence>
<dbReference type="UniPathway" id="UPA00219"/>
<evidence type="ECO:0000313" key="19">
    <source>
        <dbReference type="Proteomes" id="UP000252707"/>
    </source>
</evidence>
<gene>
    <name evidence="17" type="primary">ftsW</name>
    <name evidence="18" type="ORF">DFQ59_101735</name>
</gene>
<feature type="transmembrane region" description="Helical" evidence="17">
    <location>
        <begin position="176"/>
        <end position="193"/>
    </location>
</feature>
<sequence>MSAQALPLGAGTRPLPVWDLWLLGTAALLLLIGLVMVGSASMAIADRASGGPLFYLYRQLAYCGVGIGLGVAVLRVPMALWERLGPYLLVLGVMLIGLVLVPGVGREVNGSVRWLAFGPVNLQPSELMKLFMVIYLAGYLVRREEEVRTRFSGFLKPGLLLGLVGVLLLLEPDFGAVAVLSATVLGMLFLGGVRLWQFALVVLLALGALAAVAISSPYRLERLTTFLDPWADPFNSGFQLTQALIAFGRGEWLGVGLGAGVQKLFYLPEAHTDFLFAVLAEELGLLGALGVLGLFTLLVWRAFAIGSRALRAGRRYPAYLALGLGLWIALQVIISVGVNTGLLPTKGLTLPLMSYGGSSLVTNCIAIALLLRADYELRTAPPETLPARRGKTREEEA</sequence>
<comment type="subcellular location">
    <subcellularLocation>
        <location evidence="17">Cell inner membrane</location>
        <topology evidence="17">Multi-pass membrane protein</topology>
    </subcellularLocation>
    <subcellularLocation>
        <location evidence="1">Cell membrane</location>
        <topology evidence="1">Multi-pass membrane protein</topology>
    </subcellularLocation>
    <text evidence="17">Localizes to the division septum.</text>
</comment>
<dbReference type="EMBL" id="QPJY01000001">
    <property type="protein sequence ID" value="RCX33432.1"/>
    <property type="molecule type" value="Genomic_DNA"/>
</dbReference>
<evidence type="ECO:0000256" key="9">
    <source>
        <dbReference type="ARBA" id="ARBA00022960"/>
    </source>
</evidence>
<dbReference type="RefSeq" id="WP_114278272.1">
    <property type="nucleotide sequence ID" value="NZ_QPJY01000001.1"/>
</dbReference>